<evidence type="ECO:0000256" key="7">
    <source>
        <dbReference type="SAM" id="Phobius"/>
    </source>
</evidence>
<evidence type="ECO:0000256" key="3">
    <source>
        <dbReference type="ARBA" id="ARBA00022475"/>
    </source>
</evidence>
<feature type="chain" id="PRO_5022091552" evidence="8">
    <location>
        <begin position="25"/>
        <end position="614"/>
    </location>
</feature>
<dbReference type="Pfam" id="PF00924">
    <property type="entry name" value="MS_channel_2nd"/>
    <property type="match status" value="1"/>
</dbReference>
<organism evidence="11 12">
    <name type="scientific">Mucilaginibacter achroorhodeus</name>
    <dbReference type="NCBI Taxonomy" id="2599294"/>
    <lineage>
        <taxon>Bacteria</taxon>
        <taxon>Pseudomonadati</taxon>
        <taxon>Bacteroidota</taxon>
        <taxon>Sphingobacteriia</taxon>
        <taxon>Sphingobacteriales</taxon>
        <taxon>Sphingobacteriaceae</taxon>
        <taxon>Mucilaginibacter</taxon>
    </lineage>
</organism>
<dbReference type="SUPFAM" id="SSF50182">
    <property type="entry name" value="Sm-like ribonucleoproteins"/>
    <property type="match status" value="1"/>
</dbReference>
<dbReference type="InterPro" id="IPR006685">
    <property type="entry name" value="MscS_channel_2nd"/>
</dbReference>
<feature type="transmembrane region" description="Helical" evidence="7">
    <location>
        <begin position="336"/>
        <end position="357"/>
    </location>
</feature>
<feature type="transmembrane region" description="Helical" evidence="7">
    <location>
        <begin position="388"/>
        <end position="406"/>
    </location>
</feature>
<protein>
    <submittedName>
        <fullName evidence="11">Mechanosensitive ion channel</fullName>
    </submittedName>
</protein>
<dbReference type="InterPro" id="IPR010920">
    <property type="entry name" value="LSM_dom_sf"/>
</dbReference>
<dbReference type="GO" id="GO:0005886">
    <property type="term" value="C:plasma membrane"/>
    <property type="evidence" value="ECO:0007669"/>
    <property type="project" value="UniProtKB-SubCell"/>
</dbReference>
<evidence type="ECO:0000256" key="6">
    <source>
        <dbReference type="ARBA" id="ARBA00023136"/>
    </source>
</evidence>
<dbReference type="InterPro" id="IPR045275">
    <property type="entry name" value="MscS_archaea/bacteria_type"/>
</dbReference>
<evidence type="ECO:0000256" key="2">
    <source>
        <dbReference type="ARBA" id="ARBA00008017"/>
    </source>
</evidence>
<dbReference type="PANTHER" id="PTHR30221">
    <property type="entry name" value="SMALL-CONDUCTANCE MECHANOSENSITIVE CHANNEL"/>
    <property type="match status" value="1"/>
</dbReference>
<accession>A0A563U252</accession>
<evidence type="ECO:0000259" key="10">
    <source>
        <dbReference type="Pfam" id="PF21082"/>
    </source>
</evidence>
<feature type="transmembrane region" description="Helical" evidence="7">
    <location>
        <begin position="418"/>
        <end position="444"/>
    </location>
</feature>
<evidence type="ECO:0000256" key="5">
    <source>
        <dbReference type="ARBA" id="ARBA00022989"/>
    </source>
</evidence>
<dbReference type="Gene3D" id="2.30.30.60">
    <property type="match status" value="1"/>
</dbReference>
<evidence type="ECO:0000256" key="1">
    <source>
        <dbReference type="ARBA" id="ARBA00004651"/>
    </source>
</evidence>
<dbReference type="SUPFAM" id="SSF82689">
    <property type="entry name" value="Mechanosensitive channel protein MscS (YggB), C-terminal domain"/>
    <property type="match status" value="1"/>
</dbReference>
<dbReference type="InterPro" id="IPR049278">
    <property type="entry name" value="MS_channel_C"/>
</dbReference>
<dbReference type="Pfam" id="PF21082">
    <property type="entry name" value="MS_channel_3rd"/>
    <property type="match status" value="1"/>
</dbReference>
<sequence>MVAAFTRYFLSLSFLVFYSALSFSQDQKTDTIRSRKDSLRNVALEKQSTELQQLKAAHEEDSLRKIQLQSELNSLKSTDNLKKSELLKQLTEIRTADSLRKAKQKKQIDSLKTFVKGFPVKPFLDTLFIVYSKQGSFTPAERAKAISERIIRLYEDFGFKPDSLQLNKSQTTFDLVYQDIIVTSVTEEDALWFNTTPVQLANKYKAVINKAVIDYRNETSWETLTKEIALSMLVIASWLVIVVLLSKLFDRLENKVKSLEGSVIKGIHIKRYELFDSKREVAVLINILTALKWILILITIYVALPVIFRIFPWTHNFSETLISYATDPLKKITHAVWAYLPNLITIIILVVVFRYVIRFFHFLKVEVERGALKIPGFYSDWANPTYQIIRILILAFMLIVIFPYMPGSDSPIFKGVSVFVGVLFTFGSAGALGNVVAGLVLTYMRAFKIGDRVKIGEVSGDIIEKSLLVTRLRTIKNEIISVPNSTVMNSHTVNYSSEAKDKGLILHTIVTIGYDVDWREVYKLLKKAASMVDLLENEPEPFVFQVSLDDYFVSYQLNAYTKHPNKQAGIYSRLYECIQDTFHEAGIEIMSPHFYALRDGQKINIPDGKMKSKD</sequence>
<keyword evidence="6 7" id="KW-0472">Membrane</keyword>
<keyword evidence="12" id="KW-1185">Reference proteome</keyword>
<dbReference type="GO" id="GO:0008381">
    <property type="term" value="F:mechanosensitive monoatomic ion channel activity"/>
    <property type="evidence" value="ECO:0007669"/>
    <property type="project" value="InterPro"/>
</dbReference>
<dbReference type="Gene3D" id="3.30.70.100">
    <property type="match status" value="1"/>
</dbReference>
<keyword evidence="5 7" id="KW-1133">Transmembrane helix</keyword>
<proteinExistence type="inferred from homology"/>
<evidence type="ECO:0000256" key="8">
    <source>
        <dbReference type="SAM" id="SignalP"/>
    </source>
</evidence>
<evidence type="ECO:0000313" key="12">
    <source>
        <dbReference type="Proteomes" id="UP000318010"/>
    </source>
</evidence>
<keyword evidence="3" id="KW-1003">Cell membrane</keyword>
<dbReference type="RefSeq" id="WP_146271832.1">
    <property type="nucleotide sequence ID" value="NZ_VOEI01000004.1"/>
</dbReference>
<comment type="similarity">
    <text evidence="2">Belongs to the MscS (TC 1.A.23) family.</text>
</comment>
<dbReference type="InterPro" id="IPR023408">
    <property type="entry name" value="MscS_beta-dom_sf"/>
</dbReference>
<comment type="subcellular location">
    <subcellularLocation>
        <location evidence="1">Cell membrane</location>
        <topology evidence="1">Multi-pass membrane protein</topology>
    </subcellularLocation>
</comment>
<feature type="signal peptide" evidence="8">
    <location>
        <begin position="1"/>
        <end position="24"/>
    </location>
</feature>
<reference evidence="11 12" key="1">
    <citation type="submission" date="2019-07" db="EMBL/GenBank/DDBJ databases">
        <authorList>
            <person name="Kim J."/>
        </authorList>
    </citation>
    <scope>NUCLEOTIDE SEQUENCE [LARGE SCALE GENOMIC DNA]</scope>
    <source>
        <strain evidence="11 12">MJ1a</strain>
    </source>
</reference>
<name>A0A563U252_9SPHI</name>
<dbReference type="Proteomes" id="UP000318010">
    <property type="component" value="Unassembled WGS sequence"/>
</dbReference>
<evidence type="ECO:0000259" key="9">
    <source>
        <dbReference type="Pfam" id="PF00924"/>
    </source>
</evidence>
<keyword evidence="8" id="KW-0732">Signal</keyword>
<gene>
    <name evidence="11" type="ORF">FPZ42_12375</name>
</gene>
<dbReference type="InterPro" id="IPR011066">
    <property type="entry name" value="MscS_channel_C_sf"/>
</dbReference>
<feature type="domain" description="Mechanosensitive ion channel MscS C-terminal" evidence="10">
    <location>
        <begin position="509"/>
        <end position="589"/>
    </location>
</feature>
<keyword evidence="4 7" id="KW-0812">Transmembrane</keyword>
<dbReference type="PANTHER" id="PTHR30221:SF18">
    <property type="entry name" value="SLL0590 PROTEIN"/>
    <property type="match status" value="1"/>
</dbReference>
<evidence type="ECO:0000256" key="4">
    <source>
        <dbReference type="ARBA" id="ARBA00022692"/>
    </source>
</evidence>
<comment type="caution">
    <text evidence="11">The sequence shown here is derived from an EMBL/GenBank/DDBJ whole genome shotgun (WGS) entry which is preliminary data.</text>
</comment>
<evidence type="ECO:0000313" key="11">
    <source>
        <dbReference type="EMBL" id="TWR25392.1"/>
    </source>
</evidence>
<feature type="transmembrane region" description="Helical" evidence="7">
    <location>
        <begin position="281"/>
        <end position="308"/>
    </location>
</feature>
<feature type="transmembrane region" description="Helical" evidence="7">
    <location>
        <begin position="228"/>
        <end position="249"/>
    </location>
</feature>
<feature type="domain" description="Mechanosensitive ion channel MscS" evidence="9">
    <location>
        <begin position="432"/>
        <end position="496"/>
    </location>
</feature>
<dbReference type="EMBL" id="VOEI01000004">
    <property type="protein sequence ID" value="TWR25392.1"/>
    <property type="molecule type" value="Genomic_DNA"/>
</dbReference>
<dbReference type="AlphaFoldDB" id="A0A563U252"/>
<dbReference type="OrthoDB" id="9809206at2"/>